<organism evidence="1">
    <name type="scientific">Hexamita inflata</name>
    <dbReference type="NCBI Taxonomy" id="28002"/>
    <lineage>
        <taxon>Eukaryota</taxon>
        <taxon>Metamonada</taxon>
        <taxon>Diplomonadida</taxon>
        <taxon>Hexamitidae</taxon>
        <taxon>Hexamitinae</taxon>
        <taxon>Hexamita</taxon>
    </lineage>
</organism>
<evidence type="ECO:0000313" key="2">
    <source>
        <dbReference type="EMBL" id="CAL6032440.1"/>
    </source>
</evidence>
<sequence length="161" mass="18949">MRIKCKQLVVNVSILSYLFKFCFSWKQQIIVITLKQYGARMQSNSSVLVKRTDLVISGYGSYYLQNLQIYIFKRITKILSRLKFNNLAYYLLKKSSQYIRKMNITGMFDEFKIYPVQLQIELKYCCSKQQVAVGSNERGNLLLCHCIFINVNFNLDSSIKF</sequence>
<reference evidence="1" key="1">
    <citation type="submission" date="2023-06" db="EMBL/GenBank/DDBJ databases">
        <authorList>
            <person name="Kurt Z."/>
        </authorList>
    </citation>
    <scope>NUCLEOTIDE SEQUENCE</scope>
</reference>
<reference evidence="2 3" key="2">
    <citation type="submission" date="2024-07" db="EMBL/GenBank/DDBJ databases">
        <authorList>
            <person name="Akdeniz Z."/>
        </authorList>
    </citation>
    <scope>NUCLEOTIDE SEQUENCE [LARGE SCALE GENOMIC DNA]</scope>
</reference>
<comment type="caution">
    <text evidence="1">The sequence shown here is derived from an EMBL/GenBank/DDBJ whole genome shotgun (WGS) entry which is preliminary data.</text>
</comment>
<accession>A0AA86RCE7</accession>
<keyword evidence="3" id="KW-1185">Reference proteome</keyword>
<dbReference type="AlphaFoldDB" id="A0AA86RCE7"/>
<protein>
    <submittedName>
        <fullName evidence="2">Hypothetical_protein</fullName>
    </submittedName>
</protein>
<evidence type="ECO:0000313" key="3">
    <source>
        <dbReference type="Proteomes" id="UP001642409"/>
    </source>
</evidence>
<proteinExistence type="predicted"/>
<evidence type="ECO:0000313" key="1">
    <source>
        <dbReference type="EMBL" id="CAI9970562.1"/>
    </source>
</evidence>
<gene>
    <name evidence="2" type="ORF">HINF_LOCUS34488</name>
    <name evidence="1" type="ORF">HINF_LOCUS58207</name>
</gene>
<name>A0AA86RCE7_9EUKA</name>
<dbReference type="EMBL" id="CATOUU010001074">
    <property type="protein sequence ID" value="CAI9970562.1"/>
    <property type="molecule type" value="Genomic_DNA"/>
</dbReference>
<dbReference type="Proteomes" id="UP001642409">
    <property type="component" value="Unassembled WGS sequence"/>
</dbReference>
<dbReference type="EMBL" id="CAXDID020000122">
    <property type="protein sequence ID" value="CAL6032440.1"/>
    <property type="molecule type" value="Genomic_DNA"/>
</dbReference>